<dbReference type="InterPro" id="IPR049368">
    <property type="entry name" value="FkbO_Hyg5-like_N"/>
</dbReference>
<name>A0A5C1Q0Q8_9BURK</name>
<dbReference type="Proteomes" id="UP001549111">
    <property type="component" value="Unassembled WGS sequence"/>
</dbReference>
<dbReference type="EMBL" id="CP035708">
    <property type="protein sequence ID" value="QEN01603.1"/>
    <property type="molecule type" value="Genomic_DNA"/>
</dbReference>
<dbReference type="AlphaFoldDB" id="A0A5C1Q0Q8"/>
<evidence type="ECO:0000313" key="4">
    <source>
        <dbReference type="Proteomes" id="UP000323522"/>
    </source>
</evidence>
<dbReference type="EMBL" id="JBEPLS010000008">
    <property type="protein sequence ID" value="MET3604521.1"/>
    <property type="molecule type" value="Genomic_DNA"/>
</dbReference>
<dbReference type="OrthoDB" id="1114505at2"/>
<dbReference type="RefSeq" id="WP_149504281.1">
    <property type="nucleotide sequence ID" value="NZ_CP035708.1"/>
</dbReference>
<gene>
    <name evidence="2" type="ORF">ABIC99_002337</name>
    <name evidence="3" type="ORF">EWH46_12965</name>
</gene>
<evidence type="ECO:0000313" key="2">
    <source>
        <dbReference type="EMBL" id="MET3604521.1"/>
    </source>
</evidence>
<dbReference type="CDD" id="cd06153">
    <property type="entry name" value="YjgF_YER057c_UK114_like_5"/>
    <property type="match status" value="1"/>
</dbReference>
<dbReference type="KEGG" id="snn:EWH46_12965"/>
<dbReference type="Proteomes" id="UP000323522">
    <property type="component" value="Chromosome"/>
</dbReference>
<reference evidence="3 4" key="1">
    <citation type="submission" date="2019-02" db="EMBL/GenBank/DDBJ databases">
        <title>Complete Genome Sequence and Methylome Analysis of Sphaerotilus natans subsp. sulfidivorans D-507.</title>
        <authorList>
            <person name="Fomenkov A."/>
            <person name="Gridneva E."/>
            <person name="Smolyakov D."/>
            <person name="Dubinina G."/>
            <person name="Vincze T."/>
            <person name="Grabovich M."/>
            <person name="Roberts R.J."/>
        </authorList>
    </citation>
    <scope>NUCLEOTIDE SEQUENCE [LARGE SCALE GENOMIC DNA]</scope>
    <source>
        <strain evidence="3 4">D-507</strain>
    </source>
</reference>
<feature type="domain" description="Chorismatase FkbO/Hyg5-like N-terminal" evidence="1">
    <location>
        <begin position="66"/>
        <end position="190"/>
    </location>
</feature>
<evidence type="ECO:0000313" key="5">
    <source>
        <dbReference type="Proteomes" id="UP001549111"/>
    </source>
</evidence>
<dbReference type="Gene3D" id="3.30.1330.40">
    <property type="entry name" value="RutC-like"/>
    <property type="match status" value="1"/>
</dbReference>
<keyword evidence="5" id="KW-1185">Reference proteome</keyword>
<organism evidence="3 4">
    <name type="scientific">Sphaerotilus sulfidivorans</name>
    <dbReference type="NCBI Taxonomy" id="639200"/>
    <lineage>
        <taxon>Bacteria</taxon>
        <taxon>Pseudomonadati</taxon>
        <taxon>Pseudomonadota</taxon>
        <taxon>Betaproteobacteria</taxon>
        <taxon>Burkholderiales</taxon>
        <taxon>Sphaerotilaceae</taxon>
        <taxon>Sphaerotilus</taxon>
    </lineage>
</organism>
<evidence type="ECO:0000259" key="1">
    <source>
        <dbReference type="Pfam" id="PF21168"/>
    </source>
</evidence>
<dbReference type="SUPFAM" id="SSF55298">
    <property type="entry name" value="YjgF-like"/>
    <property type="match status" value="1"/>
</dbReference>
<sequence>MTLRFERQPPAAACPAPCATGAPPAAIVLGERCHDSDAALARAAGLPRLLAGEPPCAERWLSPVSPARLRQGCTGRVSWRSDGRWLHASARIEVQSGAQLREHTRALYADLFEVLRLQGGPEGGIRLHALKIWNYLPHITADLDGLEVYRHFNIGRQQAFLEAGLSAFEGAPAACALGHHDGPLTVHVLAGPEVPRPVENPRQVSAYHYPSAYGPRSPTFSRAALVSLAPDEETLLVSGTASIVGHETCHVGDVAAQTAETLRNLEAVLASAHRQTSARFDLRQMDLTVYLRDPGDRATVEAVLAQALGAAAPGLRNALWLHADVCRADLLVEMEAQGHARC</sequence>
<reference evidence="2 5" key="2">
    <citation type="submission" date="2024-06" db="EMBL/GenBank/DDBJ databases">
        <title>Genomic Encyclopedia of Type Strains, Phase IV (KMG-IV): sequencing the most valuable type-strain genomes for metagenomic binning, comparative biology and taxonomic classification.</title>
        <authorList>
            <person name="Goeker M."/>
        </authorList>
    </citation>
    <scope>NUCLEOTIDE SEQUENCE [LARGE SCALE GENOMIC DNA]</scope>
    <source>
        <strain evidence="2 5">D-501</strain>
    </source>
</reference>
<dbReference type="InterPro" id="IPR035959">
    <property type="entry name" value="RutC-like_sf"/>
</dbReference>
<proteinExistence type="predicted"/>
<accession>A0A5C1Q0Q8</accession>
<evidence type="ECO:0000313" key="3">
    <source>
        <dbReference type="EMBL" id="QEN01603.1"/>
    </source>
</evidence>
<protein>
    <submittedName>
        <fullName evidence="2">Enamine deaminase RidA (YjgF/YER057c/UK114 family)</fullName>
    </submittedName>
</protein>
<dbReference type="Pfam" id="PF21168">
    <property type="entry name" value="FkbO_Hyg5-like_N"/>
    <property type="match status" value="1"/>
</dbReference>